<proteinExistence type="inferred from homology"/>
<dbReference type="CDD" id="cd06558">
    <property type="entry name" value="crotonase-like"/>
    <property type="match status" value="1"/>
</dbReference>
<keyword evidence="4" id="KW-1185">Reference proteome</keyword>
<dbReference type="Gene3D" id="3.90.226.10">
    <property type="entry name" value="2-enoyl-CoA Hydratase, Chain A, domain 1"/>
    <property type="match status" value="1"/>
</dbReference>
<sequence length="254" mass="26703">MNVSAATILRVSFGNAERLHAVTADSLHSVADAIERAGKDPQVRVIVIHGDQRSFSAGADLSGQEDPASSATLDAVERLIHAIRDVPRPVVALARGAVAGVGVSIALAADLVLSDEDTYFLLAFTRIGLMPDGGATALVAASIGRARAMRMALLAEKLSARDAYRQGLIAGVYEQCSYDARTAEIIEQLSAGPAAAYAETKRAINAATLDQLDGALDRESTAQVRLLGSNDFAEGVAAFYDKRAAVFRDQPPVQ</sequence>
<feature type="transmembrane region" description="Helical" evidence="2">
    <location>
        <begin position="92"/>
        <end position="113"/>
    </location>
</feature>
<dbReference type="GO" id="GO:0003824">
    <property type="term" value="F:catalytic activity"/>
    <property type="evidence" value="ECO:0007669"/>
    <property type="project" value="UniProtKB-ARBA"/>
</dbReference>
<dbReference type="AlphaFoldDB" id="A0A2Y8ZSG5"/>
<dbReference type="InterPro" id="IPR014748">
    <property type="entry name" value="Enoyl-CoA_hydra_C"/>
</dbReference>
<keyword evidence="2" id="KW-0812">Transmembrane</keyword>
<dbReference type="PANTHER" id="PTHR43459:SF1">
    <property type="entry name" value="EG:BACN32G11.4 PROTEIN"/>
    <property type="match status" value="1"/>
</dbReference>
<dbReference type="InterPro" id="IPR001753">
    <property type="entry name" value="Enoyl-CoA_hydra/iso"/>
</dbReference>
<dbReference type="RefSeq" id="WP_109686497.1">
    <property type="nucleotide sequence ID" value="NZ_QGDN01000001.1"/>
</dbReference>
<organism evidence="3 4">
    <name type="scientific">Branchiibius hedensis</name>
    <dbReference type="NCBI Taxonomy" id="672460"/>
    <lineage>
        <taxon>Bacteria</taxon>
        <taxon>Bacillati</taxon>
        <taxon>Actinomycetota</taxon>
        <taxon>Actinomycetes</taxon>
        <taxon>Micrococcales</taxon>
        <taxon>Dermacoccaceae</taxon>
        <taxon>Branchiibius</taxon>
    </lineage>
</organism>
<dbReference type="Gene3D" id="1.10.12.10">
    <property type="entry name" value="Lyase 2-enoyl-coa Hydratase, Chain A, domain 2"/>
    <property type="match status" value="1"/>
</dbReference>
<dbReference type="EMBL" id="UESZ01000001">
    <property type="protein sequence ID" value="SSA35311.1"/>
    <property type="molecule type" value="Genomic_DNA"/>
</dbReference>
<gene>
    <name evidence="3" type="ORF">SAMN04489750_2662</name>
</gene>
<evidence type="ECO:0000313" key="4">
    <source>
        <dbReference type="Proteomes" id="UP000250028"/>
    </source>
</evidence>
<evidence type="ECO:0000256" key="2">
    <source>
        <dbReference type="SAM" id="Phobius"/>
    </source>
</evidence>
<comment type="similarity">
    <text evidence="1">Belongs to the enoyl-CoA hydratase/isomerase family.</text>
</comment>
<protein>
    <submittedName>
        <fullName evidence="3">Enoyl-CoA hydratase</fullName>
    </submittedName>
</protein>
<keyword evidence="2" id="KW-0472">Membrane</keyword>
<feature type="transmembrane region" description="Helical" evidence="2">
    <location>
        <begin position="119"/>
        <end position="141"/>
    </location>
</feature>
<accession>A0A2Y8ZSG5</accession>
<dbReference type="Proteomes" id="UP000250028">
    <property type="component" value="Unassembled WGS sequence"/>
</dbReference>
<dbReference type="SUPFAM" id="SSF52096">
    <property type="entry name" value="ClpP/crotonase"/>
    <property type="match status" value="1"/>
</dbReference>
<evidence type="ECO:0000313" key="3">
    <source>
        <dbReference type="EMBL" id="SSA35311.1"/>
    </source>
</evidence>
<dbReference type="InterPro" id="IPR029045">
    <property type="entry name" value="ClpP/crotonase-like_dom_sf"/>
</dbReference>
<dbReference type="Pfam" id="PF00378">
    <property type="entry name" value="ECH_1"/>
    <property type="match status" value="1"/>
</dbReference>
<reference evidence="4" key="1">
    <citation type="submission" date="2016-10" db="EMBL/GenBank/DDBJ databases">
        <authorList>
            <person name="Varghese N."/>
            <person name="Submissions S."/>
        </authorList>
    </citation>
    <scope>NUCLEOTIDE SEQUENCE [LARGE SCALE GENOMIC DNA]</scope>
    <source>
        <strain evidence="4">DSM 22951</strain>
    </source>
</reference>
<dbReference type="PANTHER" id="PTHR43459">
    <property type="entry name" value="ENOYL-COA HYDRATASE"/>
    <property type="match status" value="1"/>
</dbReference>
<name>A0A2Y8ZSG5_9MICO</name>
<dbReference type="OrthoDB" id="9777711at2"/>
<keyword evidence="2" id="KW-1133">Transmembrane helix</keyword>
<evidence type="ECO:0000256" key="1">
    <source>
        <dbReference type="ARBA" id="ARBA00005254"/>
    </source>
</evidence>